<evidence type="ECO:0000313" key="3">
    <source>
        <dbReference type="EMBL" id="MBM9577620.1"/>
    </source>
</evidence>
<dbReference type="SUPFAM" id="SSF51735">
    <property type="entry name" value="NAD(P)-binding Rossmann-fold domains"/>
    <property type="match status" value="1"/>
</dbReference>
<dbReference type="PANTHER" id="PTHR44054:SF1">
    <property type="entry name" value="SYNAPTIC VESICLE MEMBRANE PROTEIN VAT-1 HOMOLOG"/>
    <property type="match status" value="1"/>
</dbReference>
<dbReference type="InterPro" id="IPR011032">
    <property type="entry name" value="GroES-like_sf"/>
</dbReference>
<keyword evidence="1" id="KW-0560">Oxidoreductase</keyword>
<protein>
    <submittedName>
        <fullName evidence="3">Zinc-binding dehydrogenase</fullName>
    </submittedName>
</protein>
<dbReference type="EMBL" id="JAFFPU010000035">
    <property type="protein sequence ID" value="MBM9577620.1"/>
    <property type="molecule type" value="Genomic_DNA"/>
</dbReference>
<dbReference type="InterPro" id="IPR013154">
    <property type="entry name" value="ADH-like_N"/>
</dbReference>
<dbReference type="InterPro" id="IPR052100">
    <property type="entry name" value="SV-ATPase_mito-regulator"/>
</dbReference>
<evidence type="ECO:0000313" key="4">
    <source>
        <dbReference type="Proteomes" id="UP000724686"/>
    </source>
</evidence>
<dbReference type="Gene3D" id="3.40.50.720">
    <property type="entry name" value="NAD(P)-binding Rossmann-like Domain"/>
    <property type="match status" value="1"/>
</dbReference>
<name>A0ABS2UB85_9LEPT</name>
<dbReference type="InterPro" id="IPR036291">
    <property type="entry name" value="NAD(P)-bd_dom_sf"/>
</dbReference>
<dbReference type="Pfam" id="PF08240">
    <property type="entry name" value="ADH_N"/>
    <property type="match status" value="1"/>
</dbReference>
<reference evidence="3 4" key="1">
    <citation type="submission" date="2021-02" db="EMBL/GenBank/DDBJ databases">
        <title>Leptospira ainlahdjerensis sp. nov., Leptospira ainazelensis sp. nov., Leptospira abararensis sp. nov. and Leptospira chreensis sp. nov., four new species isolated from water sources in Algeria.</title>
        <authorList>
            <person name="Amara Korba A."/>
            <person name="Kainiu M."/>
            <person name="Vincent A.T."/>
            <person name="Mariet J.-F."/>
            <person name="Veyrier F.J."/>
            <person name="Goarant C."/>
            <person name="Picardeau M."/>
        </authorList>
    </citation>
    <scope>NUCLEOTIDE SEQUENCE [LARGE SCALE GENOMIC DNA]</scope>
    <source>
        <strain evidence="3 4">201903070</strain>
    </source>
</reference>
<feature type="domain" description="Enoyl reductase (ER)" evidence="2">
    <location>
        <begin position="12"/>
        <end position="336"/>
    </location>
</feature>
<dbReference type="SUPFAM" id="SSF50129">
    <property type="entry name" value="GroES-like"/>
    <property type="match status" value="1"/>
</dbReference>
<dbReference type="Pfam" id="PF00107">
    <property type="entry name" value="ADH_zinc_N"/>
    <property type="match status" value="1"/>
</dbReference>
<accession>A0ABS2UB85</accession>
<sequence>MQRTIALVRKKGSLENVELISEALAEPSENEVQVEIHSIGLNFADLFAIQGLYSATPKGAFIPGLEYSGVVLAVGKKVKNLKKKDKIMGVTRFGGYASHLNIDSRYIFKLPPKWNFDQGAGFLVQGLTAYYALVALGDLQKGQTVLIHSAAGGVGILANRIAKKMGAFTIGTIGTASKIDLLKKEGYDRQIVRSSRFAKDLEDSLSGKELDLVLECIGGKIFQESYEIMAPMGRMIVYGAADMMGGGSSVNWPRLAYKYLTRPKLDPMEMVSDNKAVMGFNLIWLYDRVERLTKNLNGLVKLNLAPPLVGKIFPFEKIEEALRFFQSGKSVGKVVLKVKTGSEV</sequence>
<evidence type="ECO:0000256" key="1">
    <source>
        <dbReference type="ARBA" id="ARBA00023002"/>
    </source>
</evidence>
<dbReference type="InterPro" id="IPR013149">
    <property type="entry name" value="ADH-like_C"/>
</dbReference>
<dbReference type="RefSeq" id="WP_205279723.1">
    <property type="nucleotide sequence ID" value="NZ_JAFFPU010000035.1"/>
</dbReference>
<dbReference type="Proteomes" id="UP000724686">
    <property type="component" value="Unassembled WGS sequence"/>
</dbReference>
<dbReference type="CDD" id="cd08275">
    <property type="entry name" value="MDR3"/>
    <property type="match status" value="1"/>
</dbReference>
<evidence type="ECO:0000259" key="2">
    <source>
        <dbReference type="SMART" id="SM00829"/>
    </source>
</evidence>
<dbReference type="PANTHER" id="PTHR44054">
    <property type="entry name" value="SYNAPTIC VESICLE MEMBRANE PROTEIN VAT-1 HOMOLOG-LIKE"/>
    <property type="match status" value="1"/>
</dbReference>
<dbReference type="InterPro" id="IPR020843">
    <property type="entry name" value="ER"/>
</dbReference>
<keyword evidence="4" id="KW-1185">Reference proteome</keyword>
<organism evidence="3 4">
    <name type="scientific">Leptospira ainlahdjerensis</name>
    <dbReference type="NCBI Taxonomy" id="2810033"/>
    <lineage>
        <taxon>Bacteria</taxon>
        <taxon>Pseudomonadati</taxon>
        <taxon>Spirochaetota</taxon>
        <taxon>Spirochaetia</taxon>
        <taxon>Leptospirales</taxon>
        <taxon>Leptospiraceae</taxon>
        <taxon>Leptospira</taxon>
    </lineage>
</organism>
<dbReference type="SMART" id="SM00829">
    <property type="entry name" value="PKS_ER"/>
    <property type="match status" value="1"/>
</dbReference>
<gene>
    <name evidence="3" type="ORF">JWG45_10695</name>
</gene>
<comment type="caution">
    <text evidence="3">The sequence shown here is derived from an EMBL/GenBank/DDBJ whole genome shotgun (WGS) entry which is preliminary data.</text>
</comment>
<proteinExistence type="predicted"/>
<dbReference type="Gene3D" id="3.90.180.10">
    <property type="entry name" value="Medium-chain alcohol dehydrogenases, catalytic domain"/>
    <property type="match status" value="1"/>
</dbReference>